<feature type="region of interest" description="Disordered" evidence="1">
    <location>
        <begin position="498"/>
        <end position="518"/>
    </location>
</feature>
<name>A0ABQ4N6W8_9BACL</name>
<keyword evidence="4" id="KW-1185">Reference proteome</keyword>
<dbReference type="PANTHER" id="PTHR43649">
    <property type="entry name" value="ARABINOSE-BINDING PROTEIN-RELATED"/>
    <property type="match status" value="1"/>
</dbReference>
<evidence type="ECO:0008006" key="5">
    <source>
        <dbReference type="Google" id="ProtNLM"/>
    </source>
</evidence>
<evidence type="ECO:0000256" key="1">
    <source>
        <dbReference type="SAM" id="MobiDB-lite"/>
    </source>
</evidence>
<organism evidence="3 4">
    <name type="scientific">Paenibacillus cisolokensis</name>
    <dbReference type="NCBI Taxonomy" id="1658519"/>
    <lineage>
        <taxon>Bacteria</taxon>
        <taxon>Bacillati</taxon>
        <taxon>Bacillota</taxon>
        <taxon>Bacilli</taxon>
        <taxon>Bacillales</taxon>
        <taxon>Paenibacillaceae</taxon>
        <taxon>Paenibacillus</taxon>
    </lineage>
</organism>
<keyword evidence="2" id="KW-0732">Signal</keyword>
<protein>
    <recommendedName>
        <fullName evidence="5">ABC transporter substrate-binding protein</fullName>
    </recommendedName>
</protein>
<dbReference type="InterPro" id="IPR006059">
    <property type="entry name" value="SBP"/>
</dbReference>
<feature type="compositionally biased region" description="Low complexity" evidence="1">
    <location>
        <begin position="46"/>
        <end position="64"/>
    </location>
</feature>
<dbReference type="RefSeq" id="WP_213528874.1">
    <property type="nucleotide sequence ID" value="NZ_BOVJ01000074.1"/>
</dbReference>
<sequence length="518" mass="57446">MRNGRTGTWLLVVVMLLSIVATACKSGDGGSAGTGGETEPNVAENTESPGSEGETGTEPEGQQPADDGAPPVQDLGGYTFVVADNNPNRWFPEEGSSDLANAIIDRVKWVEETYNVRIEVRKHSEDELSAAVLAGDKYADVIVTPTWELGRHINGKRLLDLNTIPNLDMSKDYWKEYNTSNLLTYDNRTYGAAAPFANQNDEVWVIVFNKRILNELGLENPYELVKNKQWTFEKMLEMEKAAKRDLNGDGVMDSNDRYGLATGHDWDIAVALYLASGNKIIDIAPDGKMTYAVNSPKAYETLDTIKQMTKRGDTFFPKNDGEDMDAYVKAFVEGKALFLAYSRGRGVIDPIYQMEDDFGFVPLPMGNNTDDYLSWVSHDAPSIAVPVTNKELDKTGLILEALAWKAKDEEKIRLDEIAFTQLRDDESLEILQQLKNYGVSDMAFIGQQMQGNVHSGLALIPSVGFYEQDLEPASKVAEIEEAVNIGLEELALRLKGEYVEPEKPAEEGKEEEKAEKAE</sequence>
<feature type="signal peptide" evidence="2">
    <location>
        <begin position="1"/>
        <end position="23"/>
    </location>
</feature>
<feature type="chain" id="PRO_5045750418" description="ABC transporter substrate-binding protein" evidence="2">
    <location>
        <begin position="24"/>
        <end position="518"/>
    </location>
</feature>
<dbReference type="EMBL" id="BOVJ01000074">
    <property type="protein sequence ID" value="GIQ63881.1"/>
    <property type="molecule type" value="Genomic_DNA"/>
</dbReference>
<dbReference type="PROSITE" id="PS51257">
    <property type="entry name" value="PROKAR_LIPOPROTEIN"/>
    <property type="match status" value="1"/>
</dbReference>
<accession>A0ABQ4N6W8</accession>
<reference evidence="3 4" key="1">
    <citation type="submission" date="2021-04" db="EMBL/GenBank/DDBJ databases">
        <title>Draft genome sequence of Paenibacillus cisolokensis, LC2-13A.</title>
        <authorList>
            <person name="Uke A."/>
            <person name="Chhe C."/>
            <person name="Baramee S."/>
            <person name="Kosugi A."/>
        </authorList>
    </citation>
    <scope>NUCLEOTIDE SEQUENCE [LARGE SCALE GENOMIC DNA]</scope>
    <source>
        <strain evidence="3 4">LC2-13A</strain>
    </source>
</reference>
<evidence type="ECO:0000256" key="2">
    <source>
        <dbReference type="SAM" id="SignalP"/>
    </source>
</evidence>
<gene>
    <name evidence="3" type="ORF">PACILC2_24490</name>
</gene>
<comment type="caution">
    <text evidence="3">The sequence shown here is derived from an EMBL/GenBank/DDBJ whole genome shotgun (WGS) entry which is preliminary data.</text>
</comment>
<feature type="region of interest" description="Disordered" evidence="1">
    <location>
        <begin position="27"/>
        <end position="78"/>
    </location>
</feature>
<feature type="compositionally biased region" description="Gly residues" evidence="1">
    <location>
        <begin position="27"/>
        <end position="36"/>
    </location>
</feature>
<dbReference type="Pfam" id="PF01547">
    <property type="entry name" value="SBP_bac_1"/>
    <property type="match status" value="1"/>
</dbReference>
<proteinExistence type="predicted"/>
<evidence type="ECO:0000313" key="3">
    <source>
        <dbReference type="EMBL" id="GIQ63881.1"/>
    </source>
</evidence>
<evidence type="ECO:0000313" key="4">
    <source>
        <dbReference type="Proteomes" id="UP000680304"/>
    </source>
</evidence>
<dbReference type="Gene3D" id="3.40.190.10">
    <property type="entry name" value="Periplasmic binding protein-like II"/>
    <property type="match status" value="1"/>
</dbReference>
<dbReference type="InterPro" id="IPR050490">
    <property type="entry name" value="Bact_solute-bd_prot1"/>
</dbReference>
<dbReference type="PANTHER" id="PTHR43649:SF12">
    <property type="entry name" value="DIACETYLCHITOBIOSE BINDING PROTEIN DASA"/>
    <property type="match status" value="1"/>
</dbReference>
<dbReference type="SUPFAM" id="SSF53850">
    <property type="entry name" value="Periplasmic binding protein-like II"/>
    <property type="match status" value="1"/>
</dbReference>
<dbReference type="Proteomes" id="UP000680304">
    <property type="component" value="Unassembled WGS sequence"/>
</dbReference>